<evidence type="ECO:0000256" key="1">
    <source>
        <dbReference type="ARBA" id="ARBA00023063"/>
    </source>
</evidence>
<dbReference type="InterPro" id="IPR036411">
    <property type="entry name" value="TorD-like_sf"/>
</dbReference>
<protein>
    <submittedName>
        <fullName evidence="2">Nitrate reductase molybdenum cofactor assembly chaperone</fullName>
    </submittedName>
</protein>
<dbReference type="Proteomes" id="UP000625804">
    <property type="component" value="Unassembled WGS sequence"/>
</dbReference>
<dbReference type="Gene3D" id="1.10.4070.10">
    <property type="entry name" value="putative redox-enzyme maturation protein domain"/>
    <property type="match status" value="1"/>
</dbReference>
<keyword evidence="3" id="KW-1185">Reference proteome</keyword>
<keyword evidence="1" id="KW-0534">Nitrate assimilation</keyword>
<name>A0A8J8KC55_9BACI</name>
<dbReference type="PANTHER" id="PTHR43680:SF2">
    <property type="entry name" value="NITRATE REDUCTASE MOLYBDENUM COFACTOR ASSEMBLY CHAPERONE NARJ"/>
    <property type="match status" value="1"/>
</dbReference>
<dbReference type="GO" id="GO:0042128">
    <property type="term" value="P:nitrate assimilation"/>
    <property type="evidence" value="ECO:0007669"/>
    <property type="project" value="UniProtKB-KW"/>
</dbReference>
<evidence type="ECO:0000313" key="2">
    <source>
        <dbReference type="EMBL" id="NSL52689.1"/>
    </source>
</evidence>
<dbReference type="RefSeq" id="WP_173731892.1">
    <property type="nucleotide sequence ID" value="NZ_JABTTE010000019.1"/>
</dbReference>
<dbReference type="Pfam" id="PF02613">
    <property type="entry name" value="Nitrate_red_del"/>
    <property type="match status" value="1"/>
</dbReference>
<reference evidence="2" key="1">
    <citation type="submission" date="2020-06" db="EMBL/GenBank/DDBJ databases">
        <title>A novel thermopfilic bacterium from Erzurum, Turkey.</title>
        <authorList>
            <person name="Adiguzel A."/>
            <person name="Ay H."/>
            <person name="Baltaci M.O."/>
        </authorList>
    </citation>
    <scope>NUCLEOTIDE SEQUENCE</scope>
    <source>
        <strain evidence="2">P2</strain>
    </source>
</reference>
<dbReference type="GO" id="GO:0051082">
    <property type="term" value="F:unfolded protein binding"/>
    <property type="evidence" value="ECO:0007669"/>
    <property type="project" value="InterPro"/>
</dbReference>
<dbReference type="InterPro" id="IPR003765">
    <property type="entry name" value="NO3_reductase_chaperone_NarJ"/>
</dbReference>
<dbReference type="PANTHER" id="PTHR43680">
    <property type="entry name" value="NITRATE REDUCTASE MOLYBDENUM COFACTOR ASSEMBLY CHAPERONE"/>
    <property type="match status" value="1"/>
</dbReference>
<evidence type="ECO:0000313" key="3">
    <source>
        <dbReference type="Proteomes" id="UP000625804"/>
    </source>
</evidence>
<dbReference type="EMBL" id="JABTTE010000019">
    <property type="protein sequence ID" value="NSL52689.1"/>
    <property type="molecule type" value="Genomic_DNA"/>
</dbReference>
<dbReference type="SUPFAM" id="SSF89155">
    <property type="entry name" value="TorD-like"/>
    <property type="match status" value="1"/>
</dbReference>
<comment type="caution">
    <text evidence="2">The sequence shown here is derived from an EMBL/GenBank/DDBJ whole genome shotgun (WGS) entry which is preliminary data.</text>
</comment>
<proteinExistence type="predicted"/>
<dbReference type="Gene3D" id="1.20.120.700">
    <property type="entry name" value="nitrate reductase, subunit delta (NarJ)"/>
    <property type="match status" value="1"/>
</dbReference>
<dbReference type="NCBIfam" id="TIGR00684">
    <property type="entry name" value="narJ"/>
    <property type="match status" value="1"/>
</dbReference>
<accession>A0A8J8KC55</accession>
<sequence length="230" mass="26725">MRNFIKKDEITVLGVYSISLNCILKSKIADEDTIAHLSFKRKSGDSMSDRNNEFTFRLCSYLLSYPSQQFLDSIIDIEEELLSLTAPVNIKNELAQFCKKAKKIGLNELIHIFIQTFDFGKKTNLYVTYMSNGEQRERGLELLFLKNYYQFHGFEMTEKELPDYLPVMLEFASQVSEEVMKPLFERYLSNIKEIIDHLDPEQNLYGHILKAVWLALENAGVTKPLQRSEA</sequence>
<dbReference type="InterPro" id="IPR020945">
    <property type="entry name" value="DMSO/NO3_reduct_chaperone"/>
</dbReference>
<organism evidence="2 3">
    <name type="scientific">Calidifontibacillus erzurumensis</name>
    <dbReference type="NCBI Taxonomy" id="2741433"/>
    <lineage>
        <taxon>Bacteria</taxon>
        <taxon>Bacillati</taxon>
        <taxon>Bacillota</taxon>
        <taxon>Bacilli</taxon>
        <taxon>Bacillales</taxon>
        <taxon>Bacillaceae</taxon>
        <taxon>Calidifontibacillus/Schinkia group</taxon>
        <taxon>Calidifontibacillus</taxon>
    </lineage>
</organism>
<dbReference type="GO" id="GO:0016530">
    <property type="term" value="F:metallochaperone activity"/>
    <property type="evidence" value="ECO:0007669"/>
    <property type="project" value="TreeGrafter"/>
</dbReference>
<dbReference type="GO" id="GO:0051131">
    <property type="term" value="P:chaperone-mediated protein complex assembly"/>
    <property type="evidence" value="ECO:0007669"/>
    <property type="project" value="InterPro"/>
</dbReference>
<dbReference type="AlphaFoldDB" id="A0A8J8KC55"/>
<gene>
    <name evidence="2" type="primary">narJ</name>
    <name evidence="2" type="ORF">HR057_13085</name>
</gene>